<feature type="non-terminal residue" evidence="1">
    <location>
        <position position="77"/>
    </location>
</feature>
<name>A0ABD0JPA2_9CAEN</name>
<proteinExistence type="predicted"/>
<dbReference type="AlphaFoldDB" id="A0ABD0JPA2"/>
<comment type="caution">
    <text evidence="1">The sequence shown here is derived from an EMBL/GenBank/DDBJ whole genome shotgun (WGS) entry which is preliminary data.</text>
</comment>
<evidence type="ECO:0000313" key="1">
    <source>
        <dbReference type="EMBL" id="KAK7476628.1"/>
    </source>
</evidence>
<dbReference type="Proteomes" id="UP001519460">
    <property type="component" value="Unassembled WGS sequence"/>
</dbReference>
<gene>
    <name evidence="1" type="ORF">BaRGS_00032103</name>
</gene>
<accession>A0ABD0JPA2</accession>
<reference evidence="1 2" key="1">
    <citation type="journal article" date="2023" name="Sci. Data">
        <title>Genome assembly of the Korean intertidal mud-creeper Batillaria attramentaria.</title>
        <authorList>
            <person name="Patra A.K."/>
            <person name="Ho P.T."/>
            <person name="Jun S."/>
            <person name="Lee S.J."/>
            <person name="Kim Y."/>
            <person name="Won Y.J."/>
        </authorList>
    </citation>
    <scope>NUCLEOTIDE SEQUENCE [LARGE SCALE GENOMIC DNA]</scope>
    <source>
        <strain evidence="1">Wonlab-2016</strain>
    </source>
</reference>
<sequence>MNYRVPLDLSPRSRRRVGAYELPTALDLNPESRRRTGAYELLSPLESSSRKQRVGEELVRVNCWVHWEFSPETSRRV</sequence>
<organism evidence="1 2">
    <name type="scientific">Batillaria attramentaria</name>
    <dbReference type="NCBI Taxonomy" id="370345"/>
    <lineage>
        <taxon>Eukaryota</taxon>
        <taxon>Metazoa</taxon>
        <taxon>Spiralia</taxon>
        <taxon>Lophotrochozoa</taxon>
        <taxon>Mollusca</taxon>
        <taxon>Gastropoda</taxon>
        <taxon>Caenogastropoda</taxon>
        <taxon>Sorbeoconcha</taxon>
        <taxon>Cerithioidea</taxon>
        <taxon>Batillariidae</taxon>
        <taxon>Batillaria</taxon>
    </lineage>
</organism>
<dbReference type="EMBL" id="JACVVK020000370">
    <property type="protein sequence ID" value="KAK7476628.1"/>
    <property type="molecule type" value="Genomic_DNA"/>
</dbReference>
<keyword evidence="2" id="KW-1185">Reference proteome</keyword>
<protein>
    <submittedName>
        <fullName evidence="1">Uncharacterized protein</fullName>
    </submittedName>
</protein>
<evidence type="ECO:0000313" key="2">
    <source>
        <dbReference type="Proteomes" id="UP001519460"/>
    </source>
</evidence>